<organism evidence="1 2">
    <name type="scientific">Etheostoma spectabile</name>
    <name type="common">orangethroat darter</name>
    <dbReference type="NCBI Taxonomy" id="54343"/>
    <lineage>
        <taxon>Eukaryota</taxon>
        <taxon>Metazoa</taxon>
        <taxon>Chordata</taxon>
        <taxon>Craniata</taxon>
        <taxon>Vertebrata</taxon>
        <taxon>Euteleostomi</taxon>
        <taxon>Actinopterygii</taxon>
        <taxon>Neopterygii</taxon>
        <taxon>Teleostei</taxon>
        <taxon>Neoteleostei</taxon>
        <taxon>Acanthomorphata</taxon>
        <taxon>Eupercaria</taxon>
        <taxon>Perciformes</taxon>
        <taxon>Percoidei</taxon>
        <taxon>Percidae</taxon>
        <taxon>Etheostomatinae</taxon>
        <taxon>Etheostoma</taxon>
    </lineage>
</organism>
<keyword evidence="2" id="KW-1185">Reference proteome</keyword>
<sequence length="250" mass="26726">MEPPIQTEYFLSGGAMIYREEERYRLGLRAAETLVADGDDLTVGQLVALLQGRGGGGGGHLILEVQGNVAQLLLDVTHDLTLSWREGVQGQHGLNGHIHGRDVEGLKHDLGHLLPVGLGVEGGLSKQGGVLFWGHTKLIVEVGNDAVLDGVLQSQDTPLALGLVSHIAVLLTHTHHHTLKTLWVFQNSYLVTGASNNGWEDSTGSVITSKPSLDQARAVVAHQGAFPSLMFNAYLHPNNTSALISETKPL</sequence>
<evidence type="ECO:0000313" key="1">
    <source>
        <dbReference type="EMBL" id="KAA8583011.1"/>
    </source>
</evidence>
<accession>A0A5J5CUC0</accession>
<reference evidence="1 2" key="1">
    <citation type="submission" date="2019-08" db="EMBL/GenBank/DDBJ databases">
        <title>A chromosome-level genome assembly, high-density linkage maps, and genome scans reveal the genomic architecture of hybrid incompatibilities underlying speciation via character displacement in darters (Percidae: Etheostominae).</title>
        <authorList>
            <person name="Moran R.L."/>
            <person name="Catchen J.M."/>
            <person name="Fuller R.C."/>
        </authorList>
    </citation>
    <scope>NUCLEOTIDE SEQUENCE [LARGE SCALE GENOMIC DNA]</scope>
    <source>
        <strain evidence="1">EspeVRDwgs_2016</strain>
        <tissue evidence="1">Muscle</tissue>
    </source>
</reference>
<dbReference type="Proteomes" id="UP000327493">
    <property type="component" value="Chromosome 18"/>
</dbReference>
<name>A0A5J5CUC0_9PERO</name>
<dbReference type="AlphaFoldDB" id="A0A5J5CUC0"/>
<evidence type="ECO:0000313" key="2">
    <source>
        <dbReference type="Proteomes" id="UP000327493"/>
    </source>
</evidence>
<dbReference type="EMBL" id="VOFY01000018">
    <property type="protein sequence ID" value="KAA8583011.1"/>
    <property type="molecule type" value="Genomic_DNA"/>
</dbReference>
<proteinExistence type="predicted"/>
<gene>
    <name evidence="1" type="ORF">FQN60_015557</name>
</gene>
<protein>
    <submittedName>
        <fullName evidence="1">Uncharacterized protein</fullName>
    </submittedName>
</protein>
<comment type="caution">
    <text evidence="1">The sequence shown here is derived from an EMBL/GenBank/DDBJ whole genome shotgun (WGS) entry which is preliminary data.</text>
</comment>